<dbReference type="EMBL" id="CAUYUJ010009890">
    <property type="protein sequence ID" value="CAK0827922.1"/>
    <property type="molecule type" value="Genomic_DNA"/>
</dbReference>
<feature type="compositionally biased region" description="Gly residues" evidence="1">
    <location>
        <begin position="62"/>
        <end position="71"/>
    </location>
</feature>
<reference evidence="2" key="1">
    <citation type="submission" date="2023-10" db="EMBL/GenBank/DDBJ databases">
        <authorList>
            <person name="Chen Y."/>
            <person name="Shah S."/>
            <person name="Dougan E. K."/>
            <person name="Thang M."/>
            <person name="Chan C."/>
        </authorList>
    </citation>
    <scope>NUCLEOTIDE SEQUENCE [LARGE SCALE GENOMIC DNA]</scope>
</reference>
<feature type="region of interest" description="Disordered" evidence="1">
    <location>
        <begin position="1"/>
        <end position="29"/>
    </location>
</feature>
<feature type="region of interest" description="Disordered" evidence="1">
    <location>
        <begin position="59"/>
        <end position="83"/>
    </location>
</feature>
<feature type="compositionally biased region" description="Low complexity" evidence="1">
    <location>
        <begin position="72"/>
        <end position="82"/>
    </location>
</feature>
<accession>A0ABN9SDG0</accession>
<comment type="caution">
    <text evidence="2">The sequence shown here is derived from an EMBL/GenBank/DDBJ whole genome shotgun (WGS) entry which is preliminary data.</text>
</comment>
<dbReference type="Proteomes" id="UP001189429">
    <property type="component" value="Unassembled WGS sequence"/>
</dbReference>
<sequence>MGRPVARGTRLRQAVQDSDEGRRAARAEGSVCRRPAAGALWRPRGAGAALPLGGRPCSGRAGWPGEGGAAGGDARSSPGADGRSIGGPLDIAARAAVVGTTSWALLWATADAGLVWDDRGTDLRRLLYECLRRGLAFLSVPLLLVIEPLARLSE</sequence>
<evidence type="ECO:0000313" key="3">
    <source>
        <dbReference type="Proteomes" id="UP001189429"/>
    </source>
</evidence>
<protein>
    <submittedName>
        <fullName evidence="2">Uncharacterized protein</fullName>
    </submittedName>
</protein>
<keyword evidence="3" id="KW-1185">Reference proteome</keyword>
<name>A0ABN9SDG0_9DINO</name>
<evidence type="ECO:0000256" key="1">
    <source>
        <dbReference type="SAM" id="MobiDB-lite"/>
    </source>
</evidence>
<gene>
    <name evidence="2" type="ORF">PCOR1329_LOCUS27323</name>
</gene>
<evidence type="ECO:0000313" key="2">
    <source>
        <dbReference type="EMBL" id="CAK0827922.1"/>
    </source>
</evidence>
<organism evidence="2 3">
    <name type="scientific">Prorocentrum cordatum</name>
    <dbReference type="NCBI Taxonomy" id="2364126"/>
    <lineage>
        <taxon>Eukaryota</taxon>
        <taxon>Sar</taxon>
        <taxon>Alveolata</taxon>
        <taxon>Dinophyceae</taxon>
        <taxon>Prorocentrales</taxon>
        <taxon>Prorocentraceae</taxon>
        <taxon>Prorocentrum</taxon>
    </lineage>
</organism>
<proteinExistence type="predicted"/>